<dbReference type="RefSeq" id="WP_116554282.1">
    <property type="nucleotide sequence ID" value="NZ_QCZG01000012.1"/>
</dbReference>
<evidence type="ECO:0000313" key="2">
    <source>
        <dbReference type="Proteomes" id="UP000245998"/>
    </source>
</evidence>
<gene>
    <name evidence="1" type="ORF">DCC39_07515</name>
</gene>
<dbReference type="OrthoDB" id="2650611at2"/>
<dbReference type="Proteomes" id="UP000245998">
    <property type="component" value="Unassembled WGS sequence"/>
</dbReference>
<keyword evidence="2" id="KW-1185">Reference proteome</keyword>
<evidence type="ECO:0000313" key="1">
    <source>
        <dbReference type="EMBL" id="PWA12089.1"/>
    </source>
</evidence>
<dbReference type="EMBL" id="QCZG01000012">
    <property type="protein sequence ID" value="PWA12089.1"/>
    <property type="molecule type" value="Genomic_DNA"/>
</dbReference>
<accession>A0A2U1K4L2</accession>
<dbReference type="AlphaFoldDB" id="A0A2U1K4L2"/>
<sequence>MKVRSFNQFLKDTEAIFKMENDIIADKLKQGVNGLEWLIMQVVIDDDRKESLSNYVRILEVTQTNKEQLFIDAAFMDHESFYEKHELNWWIAFDEALTYFSILKKSDYERYFDIMQTINLHFKGKLPTNDA</sequence>
<reference evidence="1 2" key="1">
    <citation type="submission" date="2018-04" db="EMBL/GenBank/DDBJ databases">
        <title>Camelliibacillus theae gen. nov., sp. nov., isolated from Pu'er tea.</title>
        <authorList>
            <person name="Niu L."/>
        </authorList>
    </citation>
    <scope>NUCLEOTIDE SEQUENCE [LARGE SCALE GENOMIC DNA]</scope>
    <source>
        <strain evidence="1 2">T8</strain>
    </source>
</reference>
<organism evidence="1 2">
    <name type="scientific">Pueribacillus theae</name>
    <dbReference type="NCBI Taxonomy" id="2171751"/>
    <lineage>
        <taxon>Bacteria</taxon>
        <taxon>Bacillati</taxon>
        <taxon>Bacillota</taxon>
        <taxon>Bacilli</taxon>
        <taxon>Bacillales</taxon>
        <taxon>Bacillaceae</taxon>
        <taxon>Pueribacillus</taxon>
    </lineage>
</organism>
<name>A0A2U1K4L2_9BACI</name>
<proteinExistence type="predicted"/>
<comment type="caution">
    <text evidence="1">The sequence shown here is derived from an EMBL/GenBank/DDBJ whole genome shotgun (WGS) entry which is preliminary data.</text>
</comment>
<protein>
    <submittedName>
        <fullName evidence="1">Uncharacterized protein</fullName>
    </submittedName>
</protein>